<reference evidence="1 2" key="1">
    <citation type="journal article" date="2013" name="Nature">
        <title>The genomes of four tapeworm species reveal adaptations to parasitism.</title>
        <authorList>
            <person name="Tsai I.J."/>
            <person name="Zarowiecki M."/>
            <person name="Holroyd N."/>
            <person name="Garciarrubio A."/>
            <person name="Sanchez-Flores A."/>
            <person name="Brooks K.L."/>
            <person name="Tracey A."/>
            <person name="Bobes R.J."/>
            <person name="Fragoso G."/>
            <person name="Sciutto E."/>
            <person name="Aslett M."/>
            <person name="Beasley H."/>
            <person name="Bennett H.M."/>
            <person name="Cai J."/>
            <person name="Camicia F."/>
            <person name="Clark R."/>
            <person name="Cucher M."/>
            <person name="De Silva N."/>
            <person name="Day T.A."/>
            <person name="Deplazes P."/>
            <person name="Estrada K."/>
            <person name="Fernandez C."/>
            <person name="Holland P.W."/>
            <person name="Hou J."/>
            <person name="Hu S."/>
            <person name="Huckvale T."/>
            <person name="Hung S.S."/>
            <person name="Kamenetzky L."/>
            <person name="Keane J.A."/>
            <person name="Kiss F."/>
            <person name="Koziol U."/>
            <person name="Lambert O."/>
            <person name="Liu K."/>
            <person name="Luo X."/>
            <person name="Luo Y."/>
            <person name="Macchiaroli N."/>
            <person name="Nichol S."/>
            <person name="Paps J."/>
            <person name="Parkinson J."/>
            <person name="Pouchkina-Stantcheva N."/>
            <person name="Riddiford N."/>
            <person name="Rosenzvit M."/>
            <person name="Salinas G."/>
            <person name="Wasmuth J.D."/>
            <person name="Zamanian M."/>
            <person name="Zheng Y."/>
            <person name="Cai X."/>
            <person name="Soberon X."/>
            <person name="Olson P.D."/>
            <person name="Laclette J.P."/>
            <person name="Brehm K."/>
            <person name="Berriman M."/>
            <person name="Garciarrubio A."/>
            <person name="Bobes R.J."/>
            <person name="Fragoso G."/>
            <person name="Sanchez-Flores A."/>
            <person name="Estrada K."/>
            <person name="Cevallos M.A."/>
            <person name="Morett E."/>
            <person name="Gonzalez V."/>
            <person name="Portillo T."/>
            <person name="Ochoa-Leyva A."/>
            <person name="Jose M.V."/>
            <person name="Sciutto E."/>
            <person name="Landa A."/>
            <person name="Jimenez L."/>
            <person name="Valdes V."/>
            <person name="Carrero J.C."/>
            <person name="Larralde C."/>
            <person name="Morales-Montor J."/>
            <person name="Limon-Lason J."/>
            <person name="Soberon X."/>
            <person name="Laclette J.P."/>
        </authorList>
    </citation>
    <scope>NUCLEOTIDE SEQUENCE [LARGE SCALE GENOMIC DNA]</scope>
</reference>
<gene>
    <name evidence="1" type="ORF">EgrG_000308400</name>
</gene>
<proteinExistence type="predicted"/>
<evidence type="ECO:0000313" key="1">
    <source>
        <dbReference type="EMBL" id="CDI70200.1"/>
    </source>
</evidence>
<dbReference type="WBParaSite" id="EgrG_000308400">
    <property type="protein sequence ID" value="EgrG_000308400"/>
    <property type="gene ID" value="EgrG_000308400"/>
</dbReference>
<dbReference type="AlphaFoldDB" id="U6FQR5"/>
<accession>U6FQR5</accession>
<evidence type="ECO:0000313" key="2">
    <source>
        <dbReference type="Proteomes" id="UP000492820"/>
    </source>
</evidence>
<evidence type="ECO:0000313" key="3">
    <source>
        <dbReference type="WBParaSite" id="EgrG_000308400"/>
    </source>
</evidence>
<reference evidence="3" key="2">
    <citation type="submission" date="2020-10" db="UniProtKB">
        <authorList>
            <consortium name="WormBaseParasite"/>
        </authorList>
    </citation>
    <scope>IDENTIFICATION</scope>
</reference>
<dbReference type="EMBL" id="CBLN010004044">
    <property type="protein sequence ID" value="CDI70200.1"/>
    <property type="molecule type" value="Genomic_DNA"/>
</dbReference>
<dbReference type="Proteomes" id="UP000492820">
    <property type="component" value="Unassembled WGS sequence"/>
</dbReference>
<sequence>MPHMILRNAHSQRRIYKPLKNTSSGTKREQSYLFGCLGSEIVVRFTESNLTQSKAAPRGTDEVKH</sequence>
<name>U6FQR5_ECHGR</name>
<protein>
    <submittedName>
        <fullName evidence="3">Ovule protein</fullName>
    </submittedName>
</protein>
<organism evidence="1">
    <name type="scientific">Echinococcus granulosus</name>
    <name type="common">Hydatid tapeworm</name>
    <dbReference type="NCBI Taxonomy" id="6210"/>
    <lineage>
        <taxon>Eukaryota</taxon>
        <taxon>Metazoa</taxon>
        <taxon>Spiralia</taxon>
        <taxon>Lophotrochozoa</taxon>
        <taxon>Platyhelminthes</taxon>
        <taxon>Cestoda</taxon>
        <taxon>Eucestoda</taxon>
        <taxon>Cyclophyllidea</taxon>
        <taxon>Taeniidae</taxon>
        <taxon>Echinococcus</taxon>
        <taxon>Echinococcus granulosus group</taxon>
    </lineage>
</organism>